<accession>A0A376L2H9</accession>
<evidence type="ECO:0000256" key="1">
    <source>
        <dbReference type="ARBA" id="ARBA00004651"/>
    </source>
</evidence>
<dbReference type="Pfam" id="PF01235">
    <property type="entry name" value="Na_Ala_symp"/>
    <property type="match status" value="1"/>
</dbReference>
<dbReference type="PANTHER" id="PTHR30330:SF1">
    <property type="entry name" value="AMINO-ACID CARRIER PROTEIN ALST"/>
    <property type="match status" value="1"/>
</dbReference>
<evidence type="ECO:0000256" key="7">
    <source>
        <dbReference type="ARBA" id="ARBA00023136"/>
    </source>
</evidence>
<keyword evidence="5 8" id="KW-0812">Transmembrane</keyword>
<organism evidence="9 10">
    <name type="scientific">Escherichia coli</name>
    <dbReference type="NCBI Taxonomy" id="562"/>
    <lineage>
        <taxon>Bacteria</taxon>
        <taxon>Pseudomonadati</taxon>
        <taxon>Pseudomonadota</taxon>
        <taxon>Gammaproteobacteria</taxon>
        <taxon>Enterobacterales</taxon>
        <taxon>Enterobacteriaceae</taxon>
        <taxon>Escherichia</taxon>
    </lineage>
</organism>
<keyword evidence="3" id="KW-0813">Transport</keyword>
<dbReference type="Proteomes" id="UP000255460">
    <property type="component" value="Unassembled WGS sequence"/>
</dbReference>
<keyword evidence="6 8" id="KW-1133">Transmembrane helix</keyword>
<evidence type="ECO:0000256" key="6">
    <source>
        <dbReference type="ARBA" id="ARBA00022989"/>
    </source>
</evidence>
<feature type="transmembrane region" description="Helical" evidence="8">
    <location>
        <begin position="23"/>
        <end position="46"/>
    </location>
</feature>
<dbReference type="EMBL" id="UFZQ01000001">
    <property type="protein sequence ID" value="STE88617.1"/>
    <property type="molecule type" value="Genomic_DNA"/>
</dbReference>
<comment type="similarity">
    <text evidence="2">Belongs to the alanine or glycine:cation symporter (AGCS) (TC 2.A.25) family.</text>
</comment>
<reference evidence="9 10" key="1">
    <citation type="submission" date="2018-06" db="EMBL/GenBank/DDBJ databases">
        <authorList>
            <consortium name="Pathogen Informatics"/>
            <person name="Doyle S."/>
        </authorList>
    </citation>
    <scope>NUCLEOTIDE SEQUENCE [LARGE SCALE GENOMIC DNA]</scope>
    <source>
        <strain evidence="9 10">NCTC10418</strain>
    </source>
</reference>
<comment type="subcellular location">
    <subcellularLocation>
        <location evidence="1">Cell membrane</location>
        <topology evidence="1">Multi-pass membrane protein</topology>
    </subcellularLocation>
</comment>
<evidence type="ECO:0000256" key="2">
    <source>
        <dbReference type="ARBA" id="ARBA00009261"/>
    </source>
</evidence>
<protein>
    <submittedName>
        <fullName evidence="9">Putative transport protein</fullName>
    </submittedName>
</protein>
<gene>
    <name evidence="9" type="ORF">NCTC10418_06327</name>
</gene>
<dbReference type="InterPro" id="IPR001463">
    <property type="entry name" value="Na/Ala_symport"/>
</dbReference>
<keyword evidence="4" id="KW-1003">Cell membrane</keyword>
<evidence type="ECO:0000313" key="9">
    <source>
        <dbReference type="EMBL" id="STE88617.1"/>
    </source>
</evidence>
<evidence type="ECO:0000256" key="4">
    <source>
        <dbReference type="ARBA" id="ARBA00022475"/>
    </source>
</evidence>
<proteinExistence type="inferred from homology"/>
<dbReference type="AlphaFoldDB" id="A0A376L2H9"/>
<dbReference type="GO" id="GO:0005283">
    <property type="term" value="F:amino acid:sodium symporter activity"/>
    <property type="evidence" value="ECO:0007669"/>
    <property type="project" value="InterPro"/>
</dbReference>
<evidence type="ECO:0000256" key="8">
    <source>
        <dbReference type="SAM" id="Phobius"/>
    </source>
</evidence>
<dbReference type="GO" id="GO:0005886">
    <property type="term" value="C:plasma membrane"/>
    <property type="evidence" value="ECO:0007669"/>
    <property type="project" value="UniProtKB-SubCell"/>
</dbReference>
<evidence type="ECO:0000256" key="3">
    <source>
        <dbReference type="ARBA" id="ARBA00022448"/>
    </source>
</evidence>
<dbReference type="PANTHER" id="PTHR30330">
    <property type="entry name" value="AGSS FAMILY TRANSPORTER, SODIUM-ALANINE"/>
    <property type="match status" value="1"/>
</dbReference>
<sequence length="106" mass="11314">MGSTPNAAAAAASWPPHPAAQGIVQMIGIFIDTLVICTASAMLILLAGNGTTYMPLEGIQLIQKAMRVLMGSWGAGVCYPRGYSVCLQLHRCQLHLCRKQSLLFTP</sequence>
<keyword evidence="7 8" id="KW-0472">Membrane</keyword>
<evidence type="ECO:0000256" key="5">
    <source>
        <dbReference type="ARBA" id="ARBA00022692"/>
    </source>
</evidence>
<name>A0A376L2H9_ECOLX</name>
<evidence type="ECO:0000313" key="10">
    <source>
        <dbReference type="Proteomes" id="UP000255460"/>
    </source>
</evidence>